<dbReference type="NCBIfam" id="TIGR01779">
    <property type="entry name" value="TonB-B12"/>
    <property type="match status" value="1"/>
</dbReference>
<evidence type="ECO:0000313" key="17">
    <source>
        <dbReference type="Proteomes" id="UP000198706"/>
    </source>
</evidence>
<keyword evidence="7 12" id="KW-0798">TonB box</keyword>
<evidence type="ECO:0000256" key="8">
    <source>
        <dbReference type="ARBA" id="ARBA00023114"/>
    </source>
</evidence>
<dbReference type="CDD" id="cd01347">
    <property type="entry name" value="ligand_gated_channel"/>
    <property type="match status" value="1"/>
</dbReference>
<comment type="similarity">
    <text evidence="11 12">Belongs to the TonB-dependent receptor family.</text>
</comment>
<dbReference type="GO" id="GO:0015288">
    <property type="term" value="F:porin activity"/>
    <property type="evidence" value="ECO:0007669"/>
    <property type="project" value="UniProtKB-KW"/>
</dbReference>
<evidence type="ECO:0000256" key="5">
    <source>
        <dbReference type="ARBA" id="ARBA00022729"/>
    </source>
</evidence>
<dbReference type="PANTHER" id="PTHR30069:SF53">
    <property type="entry name" value="COLICIN I RECEPTOR-RELATED"/>
    <property type="match status" value="1"/>
</dbReference>
<dbReference type="InterPro" id="IPR036942">
    <property type="entry name" value="Beta-barrel_TonB_sf"/>
</dbReference>
<feature type="chain" id="PRO_5011569298" evidence="13">
    <location>
        <begin position="26"/>
        <end position="619"/>
    </location>
</feature>
<evidence type="ECO:0000313" key="16">
    <source>
        <dbReference type="EMBL" id="SDK47451.1"/>
    </source>
</evidence>
<proteinExistence type="inferred from homology"/>
<evidence type="ECO:0000256" key="3">
    <source>
        <dbReference type="ARBA" id="ARBA00022452"/>
    </source>
</evidence>
<dbReference type="Gene3D" id="2.170.130.10">
    <property type="entry name" value="TonB-dependent receptor, plug domain"/>
    <property type="match status" value="1"/>
</dbReference>
<dbReference type="SUPFAM" id="SSF56935">
    <property type="entry name" value="Porins"/>
    <property type="match status" value="1"/>
</dbReference>
<keyword evidence="17" id="KW-1185">Reference proteome</keyword>
<reference evidence="16 17" key="1">
    <citation type="submission" date="2016-10" db="EMBL/GenBank/DDBJ databases">
        <authorList>
            <person name="de Groot N.N."/>
        </authorList>
    </citation>
    <scope>NUCLEOTIDE SEQUENCE [LARGE SCALE GENOMIC DNA]</scope>
    <source>
        <strain evidence="16 17">JCM 21544</strain>
    </source>
</reference>
<dbReference type="Pfam" id="PF07715">
    <property type="entry name" value="Plug"/>
    <property type="match status" value="1"/>
</dbReference>
<evidence type="ECO:0000256" key="9">
    <source>
        <dbReference type="ARBA" id="ARBA00023136"/>
    </source>
</evidence>
<comment type="subcellular location">
    <subcellularLocation>
        <location evidence="1 11">Cell outer membrane</location>
        <topology evidence="1 11">Multi-pass membrane protein</topology>
    </subcellularLocation>
</comment>
<evidence type="ECO:0000256" key="2">
    <source>
        <dbReference type="ARBA" id="ARBA00022448"/>
    </source>
</evidence>
<dbReference type="Pfam" id="PF00593">
    <property type="entry name" value="TonB_dep_Rec_b-barrel"/>
    <property type="match status" value="1"/>
</dbReference>
<dbReference type="InterPro" id="IPR010101">
    <property type="entry name" value="B12_transptr_BtuB"/>
</dbReference>
<dbReference type="InterPro" id="IPR039426">
    <property type="entry name" value="TonB-dep_rcpt-like"/>
</dbReference>
<dbReference type="InterPro" id="IPR012910">
    <property type="entry name" value="Plug_dom"/>
</dbReference>
<dbReference type="GO" id="GO:0015420">
    <property type="term" value="F:ABC-type vitamin B12 transporter activity"/>
    <property type="evidence" value="ECO:0007669"/>
    <property type="project" value="InterPro"/>
</dbReference>
<keyword evidence="2 11" id="KW-0813">Transport</keyword>
<evidence type="ECO:0000256" key="11">
    <source>
        <dbReference type="PROSITE-ProRule" id="PRU01360"/>
    </source>
</evidence>
<dbReference type="InterPro" id="IPR000531">
    <property type="entry name" value="Beta-barrel_TonB"/>
</dbReference>
<accession>A0A1G9C742</accession>
<protein>
    <submittedName>
        <fullName evidence="16">Vitamin B12 transporter</fullName>
    </submittedName>
</protein>
<dbReference type="PANTHER" id="PTHR30069">
    <property type="entry name" value="TONB-DEPENDENT OUTER MEMBRANE RECEPTOR"/>
    <property type="match status" value="1"/>
</dbReference>
<dbReference type="GO" id="GO:0006811">
    <property type="term" value="P:monoatomic ion transport"/>
    <property type="evidence" value="ECO:0007669"/>
    <property type="project" value="UniProtKB-KW"/>
</dbReference>
<keyword evidence="10 11" id="KW-0998">Cell outer membrane</keyword>
<organism evidence="16 17">
    <name type="scientific">Pseudomonas indica</name>
    <dbReference type="NCBI Taxonomy" id="137658"/>
    <lineage>
        <taxon>Bacteria</taxon>
        <taxon>Pseudomonadati</taxon>
        <taxon>Pseudomonadota</taxon>
        <taxon>Gammaproteobacteria</taxon>
        <taxon>Pseudomonadales</taxon>
        <taxon>Pseudomonadaceae</taxon>
        <taxon>Pseudomonas</taxon>
    </lineage>
</organism>
<evidence type="ECO:0000256" key="4">
    <source>
        <dbReference type="ARBA" id="ARBA00022692"/>
    </source>
</evidence>
<name>A0A1G9C742_9PSED</name>
<keyword evidence="5 13" id="KW-0732">Signal</keyword>
<sequence>MIRKPLLRPAAYALLGLSSFPLAQAAGPLSLDEQVVTATRTARTAEQNLAAVTVIDRAEIERSQAQSVPELLKKVPGVSLTSNGGPGKTTSLFMRGTNSNHVLVLIDGIKVGSVSSGAAAFQDLPVELIERIEVVRGPRSSLYGSEAIGGVIQIFTRRGTGQGAKPFFSAGYGTHDSYNGSVGVSGGDGRGWYSLGISGQDTDGINAKTADASGYENDADGYRNLSGTLSAGYRFDNGLELDGNLLQAKAHNDYDQVNRRRTAGFGANADGVQKVIGGRARFAPLEPWLVTLQVGRSEDKSDSYLDGAFESRFDSRRDSASWQNDLSLAEGHTLSLGFDHQRDEVNGTTDYVEDSRDNTGAFVQYLGEYGRHDWQLSLRRDDNEQFGDHDTGNAAWGYALSDALRLTASYGTAFKAPTFNQLYFPGFGNPNLDAETSRSLEAGLSGKHGWGHWSVNAYRTSIDNLIANVRVNGNLRAEGVDKARIRGLELALGSTLLGWDWSANYTLMDAENRSKRGDLYGKDLNRRPSQLFNLDVDRAFGDFSVGASLHAQDSSYDDLDNQTELAGFATLDLRGEYRIDKVWRLQTRLANLFDADYRTIEGFNQPGQAVYVTVRYQAL</sequence>
<keyword evidence="8" id="KW-0626">Porin</keyword>
<dbReference type="STRING" id="137658.SAMN05216186_107143"/>
<dbReference type="Gene3D" id="2.40.170.20">
    <property type="entry name" value="TonB-dependent receptor, beta-barrel domain"/>
    <property type="match status" value="1"/>
</dbReference>
<dbReference type="EMBL" id="FNFD01000007">
    <property type="protein sequence ID" value="SDK47451.1"/>
    <property type="molecule type" value="Genomic_DNA"/>
</dbReference>
<dbReference type="InterPro" id="IPR037066">
    <property type="entry name" value="Plug_dom_sf"/>
</dbReference>
<dbReference type="Proteomes" id="UP000198706">
    <property type="component" value="Unassembled WGS sequence"/>
</dbReference>
<evidence type="ECO:0000259" key="15">
    <source>
        <dbReference type="Pfam" id="PF07715"/>
    </source>
</evidence>
<dbReference type="GO" id="GO:0046930">
    <property type="term" value="C:pore complex"/>
    <property type="evidence" value="ECO:0007669"/>
    <property type="project" value="UniProtKB-KW"/>
</dbReference>
<keyword evidence="4 11" id="KW-0812">Transmembrane</keyword>
<dbReference type="GO" id="GO:0009279">
    <property type="term" value="C:cell outer membrane"/>
    <property type="evidence" value="ECO:0007669"/>
    <property type="project" value="UniProtKB-SubCell"/>
</dbReference>
<dbReference type="PROSITE" id="PS52016">
    <property type="entry name" value="TONB_DEPENDENT_REC_3"/>
    <property type="match status" value="1"/>
</dbReference>
<gene>
    <name evidence="16" type="ORF">SAMN05216186_107143</name>
</gene>
<keyword evidence="9 11" id="KW-0472">Membrane</keyword>
<evidence type="ECO:0000256" key="7">
    <source>
        <dbReference type="ARBA" id="ARBA00023077"/>
    </source>
</evidence>
<keyword evidence="6" id="KW-0406">Ion transport</keyword>
<evidence type="ECO:0000256" key="12">
    <source>
        <dbReference type="RuleBase" id="RU003357"/>
    </source>
</evidence>
<evidence type="ECO:0000259" key="14">
    <source>
        <dbReference type="Pfam" id="PF00593"/>
    </source>
</evidence>
<evidence type="ECO:0000256" key="1">
    <source>
        <dbReference type="ARBA" id="ARBA00004571"/>
    </source>
</evidence>
<evidence type="ECO:0000256" key="6">
    <source>
        <dbReference type="ARBA" id="ARBA00023065"/>
    </source>
</evidence>
<feature type="domain" description="TonB-dependent receptor plug" evidence="15">
    <location>
        <begin position="48"/>
        <end position="151"/>
    </location>
</feature>
<dbReference type="AlphaFoldDB" id="A0A1G9C742"/>
<feature type="signal peptide" evidence="13">
    <location>
        <begin position="1"/>
        <end position="25"/>
    </location>
</feature>
<keyword evidence="3 11" id="KW-1134">Transmembrane beta strand</keyword>
<evidence type="ECO:0000256" key="13">
    <source>
        <dbReference type="SAM" id="SignalP"/>
    </source>
</evidence>
<evidence type="ECO:0000256" key="10">
    <source>
        <dbReference type="ARBA" id="ARBA00023237"/>
    </source>
</evidence>
<feature type="domain" description="TonB-dependent receptor-like beta-barrel" evidence="14">
    <location>
        <begin position="174"/>
        <end position="592"/>
    </location>
</feature>